<evidence type="ECO:0000313" key="2">
    <source>
        <dbReference type="Proteomes" id="UP000001060"/>
    </source>
</evidence>
<sequence length="56" mass="6344">MESTHGIECAVDKIFTVCAEQYLLMRTAIGIARNPPHQIHEACYIIADELGKNWKN</sequence>
<organism evidence="1 2">
    <name type="scientific">Legionella longbeachae serogroup 1 (strain NSW150)</name>
    <dbReference type="NCBI Taxonomy" id="661367"/>
    <lineage>
        <taxon>Bacteria</taxon>
        <taxon>Pseudomonadati</taxon>
        <taxon>Pseudomonadota</taxon>
        <taxon>Gammaproteobacteria</taxon>
        <taxon>Legionellales</taxon>
        <taxon>Legionellaceae</taxon>
        <taxon>Legionella</taxon>
    </lineage>
</organism>
<name>D3HTQ3_LEGLN</name>
<dbReference type="HOGENOM" id="CLU_3008773_0_0_6"/>
<dbReference type="STRING" id="661367.LLO_1920"/>
<dbReference type="KEGG" id="llo:LLO_1920"/>
<proteinExistence type="predicted"/>
<gene>
    <name evidence="1" type="ordered locus">LLO_1920</name>
</gene>
<dbReference type="Proteomes" id="UP000001060">
    <property type="component" value="Chromosome"/>
</dbReference>
<keyword evidence="2" id="KW-1185">Reference proteome</keyword>
<accession>D3HTQ3</accession>
<reference evidence="1 2" key="1">
    <citation type="journal article" date="2010" name="PLoS Genet.">
        <title>Analysis of the Legionella longbeachae genome and transcriptome uncovers unique strategies to cause Legionnaires' disease.</title>
        <authorList>
            <person name="Cazalet C."/>
            <person name="Gomez-Valero L."/>
            <person name="Rusniok C."/>
            <person name="Lomma M."/>
            <person name="Dervins-Ravault D."/>
            <person name="Newton H."/>
            <person name="Sansom F."/>
            <person name="Jarraud S."/>
            <person name="Zidane N."/>
            <person name="Ma L."/>
            <person name="Bouchier C."/>
            <person name="Etienne J."/>
            <person name="Hartland E."/>
            <person name="Buchrieser C."/>
        </authorList>
    </citation>
    <scope>NUCLEOTIDE SEQUENCE [LARGE SCALE GENOMIC DNA]</scope>
    <source>
        <strain evidence="1 2">NSW150</strain>
    </source>
</reference>
<dbReference type="RefSeq" id="WP_003636875.1">
    <property type="nucleotide sequence ID" value="NC_013861.1"/>
</dbReference>
<evidence type="ECO:0000313" key="1">
    <source>
        <dbReference type="EMBL" id="CBJ12302.1"/>
    </source>
</evidence>
<dbReference type="AlphaFoldDB" id="D3HTQ3"/>
<protein>
    <submittedName>
        <fullName evidence="1">Uncharacterized protein</fullName>
    </submittedName>
</protein>
<dbReference type="EMBL" id="FN650140">
    <property type="protein sequence ID" value="CBJ12302.1"/>
    <property type="molecule type" value="Genomic_DNA"/>
</dbReference>
<dbReference type="GeneID" id="51644817"/>